<dbReference type="Proteomes" id="UP000016496">
    <property type="component" value="Unassembled WGS sequence"/>
</dbReference>
<protein>
    <recommendedName>
        <fullName evidence="3">Response regulatory domain-containing protein</fullName>
    </recommendedName>
</protein>
<evidence type="ECO:0000313" key="2">
    <source>
        <dbReference type="Proteomes" id="UP000016496"/>
    </source>
</evidence>
<gene>
    <name evidence="1" type="ORF">HMPREF1981_03397</name>
</gene>
<evidence type="ECO:0008006" key="3">
    <source>
        <dbReference type="Google" id="ProtNLM"/>
    </source>
</evidence>
<dbReference type="SUPFAM" id="SSF52172">
    <property type="entry name" value="CheY-like"/>
    <property type="match status" value="1"/>
</dbReference>
<name>U2C988_9BACE</name>
<dbReference type="InterPro" id="IPR011006">
    <property type="entry name" value="CheY-like_superfamily"/>
</dbReference>
<dbReference type="EMBL" id="AWSV01000174">
    <property type="protein sequence ID" value="ERI81095.1"/>
    <property type="molecule type" value="Genomic_DNA"/>
</dbReference>
<proteinExistence type="predicted"/>
<reference evidence="1 2" key="1">
    <citation type="submission" date="2013-08" db="EMBL/GenBank/DDBJ databases">
        <authorList>
            <person name="Weinstock G."/>
            <person name="Sodergren E."/>
            <person name="Wylie T."/>
            <person name="Fulton L."/>
            <person name="Fulton R."/>
            <person name="Fronick C."/>
            <person name="O'Laughlin M."/>
            <person name="Godfrey J."/>
            <person name="Miner T."/>
            <person name="Herter B."/>
            <person name="Appelbaum E."/>
            <person name="Cordes M."/>
            <person name="Lek S."/>
            <person name="Wollam A."/>
            <person name="Pepin K.H."/>
            <person name="Palsikar V.B."/>
            <person name="Mitreva M."/>
            <person name="Wilson R.K."/>
        </authorList>
    </citation>
    <scope>NUCLEOTIDE SEQUENCE [LARGE SCALE GENOMIC DNA]</scope>
    <source>
        <strain evidence="1 2">F0041</strain>
    </source>
</reference>
<dbReference type="PATRIC" id="fig|1321819.3.peg.3130"/>
<accession>U2C988</accession>
<comment type="caution">
    <text evidence="1">The sequence shown here is derived from an EMBL/GenBank/DDBJ whole genome shotgun (WGS) entry which is preliminary data.</text>
</comment>
<dbReference type="HOGENOM" id="CLU_3305009_0_0_10"/>
<organism evidence="1 2">
    <name type="scientific">Bacteroides pyogenes F0041</name>
    <dbReference type="NCBI Taxonomy" id="1321819"/>
    <lineage>
        <taxon>Bacteria</taxon>
        <taxon>Pseudomonadati</taxon>
        <taxon>Bacteroidota</taxon>
        <taxon>Bacteroidia</taxon>
        <taxon>Bacteroidales</taxon>
        <taxon>Bacteroidaceae</taxon>
        <taxon>Bacteroides</taxon>
    </lineage>
</organism>
<evidence type="ECO:0000313" key="1">
    <source>
        <dbReference type="EMBL" id="ERI81095.1"/>
    </source>
</evidence>
<sequence length="39" mass="4232">MGQTDEETLNAGADEMLVKPVSLELLRGTLSKYIPAIAR</sequence>
<dbReference type="AlphaFoldDB" id="U2C988"/>